<feature type="chain" id="PRO_5021304851" description="DUF4397 domain-containing protein" evidence="1">
    <location>
        <begin position="25"/>
        <end position="502"/>
    </location>
</feature>
<dbReference type="EMBL" id="SAWY01000019">
    <property type="protein sequence ID" value="TPH15594.1"/>
    <property type="molecule type" value="Genomic_DNA"/>
</dbReference>
<name>A0A502KWY1_9GAMM</name>
<dbReference type="OrthoDB" id="5758965at2"/>
<accession>A0A502KWY1</accession>
<keyword evidence="1" id="KW-0732">Signal</keyword>
<sequence length="502" mass="56287">MNKRTFKKLLQNSLTLISTFTLLACGSSSDDSGTGYVKLYNASSNAPSIYLTVDEDLNSTDDDHFEHSYSGVPFAQANSNYEIDSGTYSYQLAWQDDDSTASDNLSVLHESELTISNDSIEMIVLSDSILSPQIMTYSMPLIDDDNDDTEELFNLRVLNMHSSHTGIDFYLSKDDETFNEAQFVGDFSYQALSDNHKFEQSDYIFYITESGSNEVLFETNSISFAYSSQYIMVVRENKGAGSSPYILDKVSNSTVTEYTDADAEASFKTYNAVAPHEQLDNYQGDMSLFINGVDNSPEIAFLPYGEMSNDLIVASGDYSLDLSSVATSTPLLSNHLLSLTENSNKTVFFYAEEEYVDSDGDGNVDENGDGIIDEIEVNLFSLVVDNSLNETIYDHEIESVNLVQSDEFDQVTVYFVRSNETIDTALYYRTIHYKKTSPITLLNNTYQVFVIGEENDSRIILNTFELTLNEESREQFLIIENSTESTTGYKSTLIDQITPQVN</sequence>
<dbReference type="PROSITE" id="PS51257">
    <property type="entry name" value="PROKAR_LIPOPROTEIN"/>
    <property type="match status" value="1"/>
</dbReference>
<organism evidence="2 3">
    <name type="scientific">Litorilituus lipolyticus</name>
    <dbReference type="NCBI Taxonomy" id="2491017"/>
    <lineage>
        <taxon>Bacteria</taxon>
        <taxon>Pseudomonadati</taxon>
        <taxon>Pseudomonadota</taxon>
        <taxon>Gammaproteobacteria</taxon>
        <taxon>Alteromonadales</taxon>
        <taxon>Colwelliaceae</taxon>
        <taxon>Litorilituus</taxon>
    </lineage>
</organism>
<dbReference type="RefSeq" id="WP_140602993.1">
    <property type="nucleotide sequence ID" value="NZ_SAWY01000019.1"/>
</dbReference>
<evidence type="ECO:0000256" key="1">
    <source>
        <dbReference type="SAM" id="SignalP"/>
    </source>
</evidence>
<evidence type="ECO:0000313" key="3">
    <source>
        <dbReference type="Proteomes" id="UP000315303"/>
    </source>
</evidence>
<feature type="signal peptide" evidence="1">
    <location>
        <begin position="1"/>
        <end position="24"/>
    </location>
</feature>
<keyword evidence="3" id="KW-1185">Reference proteome</keyword>
<dbReference type="PROSITE" id="PS00018">
    <property type="entry name" value="EF_HAND_1"/>
    <property type="match status" value="1"/>
</dbReference>
<evidence type="ECO:0000313" key="2">
    <source>
        <dbReference type="EMBL" id="TPH15594.1"/>
    </source>
</evidence>
<reference evidence="2 3" key="1">
    <citation type="submission" date="2019-01" db="EMBL/GenBank/DDBJ databases">
        <title>Litorilituus lipolytica sp. nov., isolated from intertidal sand of the Yellow Sea in China.</title>
        <authorList>
            <person name="Liu A."/>
        </authorList>
    </citation>
    <scope>NUCLEOTIDE SEQUENCE [LARGE SCALE GENOMIC DNA]</scope>
    <source>
        <strain evidence="2 3">RZ04</strain>
    </source>
</reference>
<evidence type="ECO:0008006" key="4">
    <source>
        <dbReference type="Google" id="ProtNLM"/>
    </source>
</evidence>
<protein>
    <recommendedName>
        <fullName evidence="4">DUF4397 domain-containing protein</fullName>
    </recommendedName>
</protein>
<proteinExistence type="predicted"/>
<dbReference type="InterPro" id="IPR018247">
    <property type="entry name" value="EF_Hand_1_Ca_BS"/>
</dbReference>
<dbReference type="Proteomes" id="UP000315303">
    <property type="component" value="Unassembled WGS sequence"/>
</dbReference>
<comment type="caution">
    <text evidence="2">The sequence shown here is derived from an EMBL/GenBank/DDBJ whole genome shotgun (WGS) entry which is preliminary data.</text>
</comment>
<dbReference type="AlphaFoldDB" id="A0A502KWY1"/>
<gene>
    <name evidence="2" type="ORF">EPA86_08415</name>
</gene>